<reference evidence="10 11" key="1">
    <citation type="submission" date="2023-01" db="EMBL/GenBank/DDBJ databases">
        <title>Analysis of 21 Apiospora genomes using comparative genomics revels a genus with tremendous synthesis potential of carbohydrate active enzymes and secondary metabolites.</title>
        <authorList>
            <person name="Sorensen T."/>
        </authorList>
    </citation>
    <scope>NUCLEOTIDE SEQUENCE [LARGE SCALE GENOMIC DNA]</scope>
    <source>
        <strain evidence="10 11">CBS 83171</strain>
    </source>
</reference>
<dbReference type="InterPro" id="IPR040382">
    <property type="entry name" value="NOL10/Enp2"/>
</dbReference>
<evidence type="ECO:0000256" key="1">
    <source>
        <dbReference type="ARBA" id="ARBA00004604"/>
    </source>
</evidence>
<comment type="similarity">
    <text evidence="2">Belongs to the WD repeat NOL10/ENP2 family.</text>
</comment>
<dbReference type="Pfam" id="PF23098">
    <property type="entry name" value="Beta-prop_NOL10_N"/>
    <property type="match status" value="1"/>
</dbReference>
<dbReference type="InterPro" id="IPR056550">
    <property type="entry name" value="NOL10_2nd"/>
</dbReference>
<accession>A0ABR1U4Y6</accession>
<feature type="compositionally biased region" description="Polar residues" evidence="6">
    <location>
        <begin position="563"/>
        <end position="572"/>
    </location>
</feature>
<feature type="domain" description="Nucleolar protein 10-like N-terminal" evidence="9">
    <location>
        <begin position="19"/>
        <end position="386"/>
    </location>
</feature>
<dbReference type="InterPro" id="IPR036322">
    <property type="entry name" value="WD40_repeat_dom_sf"/>
</dbReference>
<protein>
    <submittedName>
        <fullName evidence="10">Nucleolar protein 10</fullName>
    </submittedName>
</protein>
<evidence type="ECO:0000256" key="5">
    <source>
        <dbReference type="ARBA" id="ARBA00023242"/>
    </source>
</evidence>
<dbReference type="SUPFAM" id="SSF50978">
    <property type="entry name" value="WD40 repeat-like"/>
    <property type="match status" value="1"/>
</dbReference>
<dbReference type="EMBL" id="JAQQWM010000008">
    <property type="protein sequence ID" value="KAK8053956.1"/>
    <property type="molecule type" value="Genomic_DNA"/>
</dbReference>
<feature type="region of interest" description="Disordered" evidence="6">
    <location>
        <begin position="513"/>
        <end position="644"/>
    </location>
</feature>
<comment type="caution">
    <text evidence="10">The sequence shown here is derived from an EMBL/GenBank/DDBJ whole genome shotgun (WGS) entry which is preliminary data.</text>
</comment>
<dbReference type="PANTHER" id="PTHR14927">
    <property type="entry name" value="NUCLEOLAR PROTEIN 10"/>
    <property type="match status" value="1"/>
</dbReference>
<evidence type="ECO:0000256" key="3">
    <source>
        <dbReference type="ARBA" id="ARBA00022574"/>
    </source>
</evidence>
<evidence type="ECO:0000259" key="7">
    <source>
        <dbReference type="Pfam" id="PF08159"/>
    </source>
</evidence>
<feature type="domain" description="Nucleolar protein 10-like second" evidence="8">
    <location>
        <begin position="388"/>
        <end position="436"/>
    </location>
</feature>
<evidence type="ECO:0000256" key="4">
    <source>
        <dbReference type="ARBA" id="ARBA00022737"/>
    </source>
</evidence>
<dbReference type="Pfam" id="PF08159">
    <property type="entry name" value="NUC153"/>
    <property type="match status" value="1"/>
</dbReference>
<gene>
    <name evidence="10" type="ORF">PG996_013257</name>
</gene>
<dbReference type="InterPro" id="IPR056551">
    <property type="entry name" value="Beta-prop_NOL10_N"/>
</dbReference>
<comment type="subcellular location">
    <subcellularLocation>
        <location evidence="1">Nucleus</location>
        <location evidence="1">Nucleolus</location>
    </subcellularLocation>
</comment>
<keyword evidence="4" id="KW-0677">Repeat</keyword>
<proteinExistence type="inferred from homology"/>
<evidence type="ECO:0000313" key="11">
    <source>
        <dbReference type="Proteomes" id="UP001446871"/>
    </source>
</evidence>
<feature type="domain" description="NUC153" evidence="7">
    <location>
        <begin position="495"/>
        <end position="523"/>
    </location>
</feature>
<dbReference type="Pfam" id="PF23097">
    <property type="entry name" value="NOL10_2nd"/>
    <property type="match status" value="1"/>
</dbReference>
<evidence type="ECO:0000256" key="6">
    <source>
        <dbReference type="SAM" id="MobiDB-lite"/>
    </source>
</evidence>
<keyword evidence="5" id="KW-0539">Nucleus</keyword>
<organism evidence="10 11">
    <name type="scientific">Apiospora saccharicola</name>
    <dbReference type="NCBI Taxonomy" id="335842"/>
    <lineage>
        <taxon>Eukaryota</taxon>
        <taxon>Fungi</taxon>
        <taxon>Dikarya</taxon>
        <taxon>Ascomycota</taxon>
        <taxon>Pezizomycotina</taxon>
        <taxon>Sordariomycetes</taxon>
        <taxon>Xylariomycetidae</taxon>
        <taxon>Amphisphaeriales</taxon>
        <taxon>Apiosporaceae</taxon>
        <taxon>Apiospora</taxon>
    </lineage>
</organism>
<dbReference type="InterPro" id="IPR015943">
    <property type="entry name" value="WD40/YVTN_repeat-like_dom_sf"/>
</dbReference>
<feature type="compositionally biased region" description="Acidic residues" evidence="6">
    <location>
        <begin position="542"/>
        <end position="557"/>
    </location>
</feature>
<keyword evidence="11" id="KW-1185">Reference proteome</keyword>
<feature type="compositionally biased region" description="Polar residues" evidence="6">
    <location>
        <begin position="519"/>
        <end position="533"/>
    </location>
</feature>
<dbReference type="PANTHER" id="PTHR14927:SF0">
    <property type="entry name" value="NUCLEOLAR PROTEIN 10"/>
    <property type="match status" value="1"/>
</dbReference>
<evidence type="ECO:0000313" key="10">
    <source>
        <dbReference type="EMBL" id="KAK8053956.1"/>
    </source>
</evidence>
<evidence type="ECO:0000256" key="2">
    <source>
        <dbReference type="ARBA" id="ARBA00005264"/>
    </source>
</evidence>
<sequence length="644" mass="71930">MKSDITGDVAVYTVAGAETARPLPEWLARRRKRSLKQDAEYMNRVELLQDFGFEEASQCIRVSEDGDWIMSTGTYKPQLHVHYTSHLSLAFSRHTTALNTTFQLLSTDYTKSIHLQSDRSLEIHTKGQRHYTTRLPRYGRDLVYDRLSAEALVPSVGLDADGNGEVFRMNLDLGQFLNSYKIDVGRDEGVETGLQGSIYAPSVNCGAIAENTHGLTAFGTSAGTVAFFDPRMKKAIPVTGPKMEGEVTALDFSNSGLSLAVGSSEGIVKLFDLRSPRALLQKDQGMGYSIKQLMHLTTASQEKKILSADKRTIKLWDEADGKPWASMEPVVDINHVAWIKDTGMLMTANEGPEQHAFLIPQLGPSPRWCSFLDNMVEEMAEEVKTTTYDNYKFLTLPDLKSLSLDHLIGKTNLLRPYMHGYFVASKLYDQAKLIANPYAWEEERAKRVKEKVEQERATRIRGTKKVKVNQKLADKLLKRQERRAKVDTKAGMLGDDRFGKLFEDEEFMVDETSREFKSLNPSTKVDASGSTTAKPKERNSDDDSSGSEISSDDDDGTNDVRMTVSSSNQSGRQAKDIALGSRSQKAGRVSKGRGDVVGEKSVSFVPESKRRKQGQDEEMEDAVPQQKRSNADRRSASTNTFRKL</sequence>
<dbReference type="Proteomes" id="UP001446871">
    <property type="component" value="Unassembled WGS sequence"/>
</dbReference>
<evidence type="ECO:0000259" key="8">
    <source>
        <dbReference type="Pfam" id="PF23097"/>
    </source>
</evidence>
<keyword evidence="3" id="KW-0853">WD repeat</keyword>
<evidence type="ECO:0000259" key="9">
    <source>
        <dbReference type="Pfam" id="PF23098"/>
    </source>
</evidence>
<dbReference type="Gene3D" id="2.130.10.10">
    <property type="entry name" value="YVTN repeat-like/Quinoprotein amine dehydrogenase"/>
    <property type="match status" value="1"/>
</dbReference>
<dbReference type="InterPro" id="IPR012580">
    <property type="entry name" value="NUC153"/>
</dbReference>
<name>A0ABR1U4Y6_9PEZI</name>